<accession>E8T3V7</accession>
<keyword evidence="1" id="KW-0813">Transport</keyword>
<dbReference type="Pfam" id="PF00005">
    <property type="entry name" value="ABC_tran"/>
    <property type="match status" value="1"/>
</dbReference>
<dbReference type="InterPro" id="IPR003593">
    <property type="entry name" value="AAA+_ATPase"/>
</dbReference>
<evidence type="ECO:0000313" key="7">
    <source>
        <dbReference type="Proteomes" id="UP000006362"/>
    </source>
</evidence>
<dbReference type="PANTHER" id="PTHR42734">
    <property type="entry name" value="METAL TRANSPORT SYSTEM ATP-BINDING PROTEIN TM_0124-RELATED"/>
    <property type="match status" value="1"/>
</dbReference>
<dbReference type="InterPro" id="IPR003439">
    <property type="entry name" value="ABC_transporter-like_ATP-bd"/>
</dbReference>
<feature type="domain" description="CRAL-TRIO" evidence="4">
    <location>
        <begin position="44"/>
        <end position="223"/>
    </location>
</feature>
<evidence type="ECO:0000256" key="2">
    <source>
        <dbReference type="ARBA" id="ARBA00022741"/>
    </source>
</evidence>
<dbReference type="InterPro" id="IPR001251">
    <property type="entry name" value="CRAL-TRIO_dom"/>
</dbReference>
<dbReference type="SUPFAM" id="SSF52540">
    <property type="entry name" value="P-loop containing nucleoside triphosphate hydrolases"/>
    <property type="match status" value="1"/>
</dbReference>
<sequence length="234" mass="25640">MLEVRGLGWRGVLEGVSFRVPAGSSVGVVGKNGSGKTTLLRCIGGFLSYCGSVRVNGVEVRELPVGKRVKLVNYLPQLLSRSGYYTVEEFLLLSVSNPFKVEEALDYFQIAGLSGRSLLSLSGGELVKVFLARLYALDPDVYLLDEPSAFLDVSVLPLLGRFVKELLGRGKVVLVVSHDLTFLSRVCTRFLGLKDGKQLFYGDRSTLKEQIPELYGGGFEVLEIDNSLFIKPNV</sequence>
<evidence type="ECO:0000256" key="1">
    <source>
        <dbReference type="ARBA" id="ARBA00022448"/>
    </source>
</evidence>
<dbReference type="AlphaFoldDB" id="E8T3V7"/>
<reference evidence="6" key="1">
    <citation type="submission" date="2011-01" db="EMBL/GenBank/DDBJ databases">
        <title>Complete sequence of chromosome of Thermovibrio ammonificans HB-1.</title>
        <authorList>
            <consortium name="US DOE Joint Genome Institute"/>
            <person name="Lucas S."/>
            <person name="Copeland A."/>
            <person name="Lapidus A."/>
            <person name="Cheng J.-F."/>
            <person name="Goodwin L."/>
            <person name="Pitluck S."/>
            <person name="Davenport K."/>
            <person name="Detter J.C."/>
            <person name="Han C."/>
            <person name="Tapia R."/>
            <person name="Land M."/>
            <person name="Hauser L."/>
            <person name="Kyrpides N."/>
            <person name="Ivanova N."/>
            <person name="Ovchinnikova G."/>
            <person name="Vetriani C."/>
            <person name="Woyke T."/>
        </authorList>
    </citation>
    <scope>NUCLEOTIDE SEQUENCE [LARGE SCALE GENOMIC DNA]</scope>
    <source>
        <strain evidence="6">HB-1</strain>
    </source>
</reference>
<dbReference type="RefSeq" id="WP_013536953.1">
    <property type="nucleotide sequence ID" value="NC_014926.1"/>
</dbReference>
<dbReference type="InterPro" id="IPR017871">
    <property type="entry name" value="ABC_transporter-like_CS"/>
</dbReference>
<gene>
    <name evidence="6" type="ordered locus">Theam_0194</name>
</gene>
<protein>
    <submittedName>
        <fullName evidence="6">ABC transporter related protein</fullName>
    </submittedName>
</protein>
<dbReference type="HOGENOM" id="CLU_000604_1_11_0"/>
<feature type="domain" description="ABC transporter" evidence="5">
    <location>
        <begin position="2"/>
        <end position="220"/>
    </location>
</feature>
<evidence type="ECO:0000256" key="3">
    <source>
        <dbReference type="ARBA" id="ARBA00022840"/>
    </source>
</evidence>
<dbReference type="PROSITE" id="PS00211">
    <property type="entry name" value="ABC_TRANSPORTER_1"/>
    <property type="match status" value="1"/>
</dbReference>
<dbReference type="KEGG" id="tam:Theam_0194"/>
<dbReference type="Proteomes" id="UP000006362">
    <property type="component" value="Chromosome"/>
</dbReference>
<evidence type="ECO:0000259" key="5">
    <source>
        <dbReference type="PROSITE" id="PS50893"/>
    </source>
</evidence>
<dbReference type="SMART" id="SM00382">
    <property type="entry name" value="AAA"/>
    <property type="match status" value="1"/>
</dbReference>
<dbReference type="InterPro" id="IPR027417">
    <property type="entry name" value="P-loop_NTPase"/>
</dbReference>
<keyword evidence="2" id="KW-0547">Nucleotide-binding</keyword>
<dbReference type="Gene3D" id="3.40.50.300">
    <property type="entry name" value="P-loop containing nucleotide triphosphate hydrolases"/>
    <property type="match status" value="1"/>
</dbReference>
<dbReference type="GO" id="GO:0016887">
    <property type="term" value="F:ATP hydrolysis activity"/>
    <property type="evidence" value="ECO:0007669"/>
    <property type="project" value="InterPro"/>
</dbReference>
<dbReference type="PROSITE" id="PS50191">
    <property type="entry name" value="CRAL_TRIO"/>
    <property type="match status" value="1"/>
</dbReference>
<dbReference type="PROSITE" id="PS50893">
    <property type="entry name" value="ABC_TRANSPORTER_2"/>
    <property type="match status" value="1"/>
</dbReference>
<dbReference type="GO" id="GO:0005524">
    <property type="term" value="F:ATP binding"/>
    <property type="evidence" value="ECO:0007669"/>
    <property type="project" value="UniProtKB-KW"/>
</dbReference>
<dbReference type="EMBL" id="CP002444">
    <property type="protein sequence ID" value="ADU96167.1"/>
    <property type="molecule type" value="Genomic_DNA"/>
</dbReference>
<name>E8T3V7_THEA1</name>
<dbReference type="STRING" id="648996.Theam_0194"/>
<keyword evidence="7" id="KW-1185">Reference proteome</keyword>
<dbReference type="InterPro" id="IPR050153">
    <property type="entry name" value="Metal_Ion_Import_ABC"/>
</dbReference>
<dbReference type="eggNOG" id="COG1120">
    <property type="taxonomic scope" value="Bacteria"/>
</dbReference>
<evidence type="ECO:0000259" key="4">
    <source>
        <dbReference type="PROSITE" id="PS50191"/>
    </source>
</evidence>
<proteinExistence type="predicted"/>
<keyword evidence="3" id="KW-0067">ATP-binding</keyword>
<organism evidence="6 7">
    <name type="scientific">Thermovibrio ammonificans (strain DSM 15698 / JCM 12110 / HB-1)</name>
    <dbReference type="NCBI Taxonomy" id="648996"/>
    <lineage>
        <taxon>Bacteria</taxon>
        <taxon>Pseudomonadati</taxon>
        <taxon>Aquificota</taxon>
        <taxon>Aquificia</taxon>
        <taxon>Desulfurobacteriales</taxon>
        <taxon>Desulfurobacteriaceae</taxon>
        <taxon>Thermovibrio</taxon>
    </lineage>
</organism>
<evidence type="ECO:0000313" key="6">
    <source>
        <dbReference type="EMBL" id="ADU96167.1"/>
    </source>
</evidence>